<protein>
    <recommendedName>
        <fullName evidence="3">Sulfatase N-terminal domain-containing protein</fullName>
    </recommendedName>
</protein>
<dbReference type="PROSITE" id="PS51318">
    <property type="entry name" value="TAT"/>
    <property type="match status" value="1"/>
</dbReference>
<proteinExistence type="predicted"/>
<dbReference type="InterPro" id="IPR017850">
    <property type="entry name" value="Alkaline_phosphatase_core_sf"/>
</dbReference>
<dbReference type="Gene3D" id="3.40.720.10">
    <property type="entry name" value="Alkaline Phosphatase, subunit A"/>
    <property type="match status" value="1"/>
</dbReference>
<dbReference type="PANTHER" id="PTHR43737:SF1">
    <property type="entry name" value="DUF1501 DOMAIN-CONTAINING PROTEIN"/>
    <property type="match status" value="1"/>
</dbReference>
<sequence>MSAPQPGTWNADPAHFARPTRRDLIRVGWLGGLGLSLGGFLKMEAAARAAEPANKVEAKAKSVIHIYLQGGFAHMDSFDPKPDAPAEYRGILDTVATKLPGVRFSEHMAKTAAVADKLTVVRSMTHTEVDHSRGEHSMFTGYRPSPALTYPSMGSVTAQQLGVRNDMPPYIVVPTAGSQYLNSGYLSNQYGPFALGTDPGRPGFAVRDLALPRGVDDARFAARKEWKELVDDHFAKTEKDDQLAAMDSFYQRAYGMLNSPTVRDAFSLKNETEETKKLYGMAGLTGPLAFRNGGAARFLIARRLVEAGARFVTVTFGSWDTHAFHYNGIQTQMPVLDVALAGLVTDLDQRGLLDSTLIVVNSEFGRTPKVNAGGGRDHWPRVFSVVLAGGGIKRGQVYGSSDALAAEPTKNALGVEDYAHTLYHLLGIDAKKDLMSPGNRPQQIVMNGKVVKGLLA</sequence>
<accession>A0A6P2D1K8</accession>
<gene>
    <name evidence="1" type="ORF">SOIL9_37200</name>
</gene>
<organism evidence="1 2">
    <name type="scientific">Gemmata massiliana</name>
    <dbReference type="NCBI Taxonomy" id="1210884"/>
    <lineage>
        <taxon>Bacteria</taxon>
        <taxon>Pseudomonadati</taxon>
        <taxon>Planctomycetota</taxon>
        <taxon>Planctomycetia</taxon>
        <taxon>Gemmatales</taxon>
        <taxon>Gemmataceae</taxon>
        <taxon>Gemmata</taxon>
    </lineage>
</organism>
<dbReference type="AlphaFoldDB" id="A0A6P2D1K8"/>
<name>A0A6P2D1K8_9BACT</name>
<keyword evidence="2" id="KW-1185">Reference proteome</keyword>
<evidence type="ECO:0000313" key="2">
    <source>
        <dbReference type="Proteomes" id="UP000464178"/>
    </source>
</evidence>
<evidence type="ECO:0000313" key="1">
    <source>
        <dbReference type="EMBL" id="VTR93994.1"/>
    </source>
</evidence>
<dbReference type="EMBL" id="LR593886">
    <property type="protein sequence ID" value="VTR93994.1"/>
    <property type="molecule type" value="Genomic_DNA"/>
</dbReference>
<evidence type="ECO:0008006" key="3">
    <source>
        <dbReference type="Google" id="ProtNLM"/>
    </source>
</evidence>
<dbReference type="Pfam" id="PF07394">
    <property type="entry name" value="DUF1501"/>
    <property type="match status" value="1"/>
</dbReference>
<dbReference type="SUPFAM" id="SSF53649">
    <property type="entry name" value="Alkaline phosphatase-like"/>
    <property type="match status" value="1"/>
</dbReference>
<dbReference type="PANTHER" id="PTHR43737">
    <property type="entry name" value="BLL7424 PROTEIN"/>
    <property type="match status" value="1"/>
</dbReference>
<reference evidence="1 2" key="1">
    <citation type="submission" date="2019-05" db="EMBL/GenBank/DDBJ databases">
        <authorList>
            <consortium name="Science for Life Laboratories"/>
        </authorList>
    </citation>
    <scope>NUCLEOTIDE SEQUENCE [LARGE SCALE GENOMIC DNA]</scope>
    <source>
        <strain evidence="1">Soil9</strain>
    </source>
</reference>
<dbReference type="Proteomes" id="UP000464178">
    <property type="component" value="Chromosome"/>
</dbReference>
<dbReference type="RefSeq" id="WP_162668629.1">
    <property type="nucleotide sequence ID" value="NZ_LR593886.1"/>
</dbReference>
<dbReference type="InterPro" id="IPR010869">
    <property type="entry name" value="DUF1501"/>
</dbReference>
<dbReference type="InterPro" id="IPR006311">
    <property type="entry name" value="TAT_signal"/>
</dbReference>
<dbReference type="KEGG" id="gms:SOIL9_37200"/>